<comment type="similarity">
    <text evidence="6">Belongs to the methyltransferase superfamily. RsmI family.</text>
</comment>
<dbReference type="PANTHER" id="PTHR46111">
    <property type="entry name" value="RIBOSOMAL RNA SMALL SUBUNIT METHYLTRANSFERASE I"/>
    <property type="match status" value="1"/>
</dbReference>
<organism evidence="8 11">
    <name type="scientific">Oenococcus sicerae</name>
    <dbReference type="NCBI Taxonomy" id="2203724"/>
    <lineage>
        <taxon>Bacteria</taxon>
        <taxon>Bacillati</taxon>
        <taxon>Bacillota</taxon>
        <taxon>Bacilli</taxon>
        <taxon>Lactobacillales</taxon>
        <taxon>Lactobacillaceae</taxon>
        <taxon>Oenococcus</taxon>
    </lineage>
</organism>
<evidence type="ECO:0000313" key="10">
    <source>
        <dbReference type="Proteomes" id="UP000286907"/>
    </source>
</evidence>
<accession>A0AAJ1R9P3</accession>
<keyword evidence="3 6" id="KW-0489">Methyltransferase</keyword>
<dbReference type="PIRSF" id="PIRSF005917">
    <property type="entry name" value="MTase_YraL"/>
    <property type="match status" value="1"/>
</dbReference>
<dbReference type="EC" id="2.1.1.198" evidence="6"/>
<evidence type="ECO:0000259" key="7">
    <source>
        <dbReference type="Pfam" id="PF00590"/>
    </source>
</evidence>
<gene>
    <name evidence="6 8" type="primary">rsmI</name>
    <name evidence="9" type="ORF">DLJ48_01200</name>
    <name evidence="8" type="ORF">EVC35_07065</name>
</gene>
<dbReference type="Proteomes" id="UP001167919">
    <property type="component" value="Unassembled WGS sequence"/>
</dbReference>
<dbReference type="InterPro" id="IPR014776">
    <property type="entry name" value="4pyrrole_Mease_sub2"/>
</dbReference>
<dbReference type="AlphaFoldDB" id="A0AAJ1R9P3"/>
<keyword evidence="1 6" id="KW-0963">Cytoplasm</keyword>
<reference evidence="9" key="3">
    <citation type="submission" date="2020-01" db="EMBL/GenBank/DDBJ databases">
        <authorList>
            <person name="Cousin F.J."/>
            <person name="Le Guellec R."/>
            <person name="Cretenet M."/>
        </authorList>
    </citation>
    <scope>NUCLEOTIDE SEQUENCE</scope>
    <source>
        <strain evidence="9">UCMA 15228</strain>
    </source>
</reference>
<feature type="domain" description="Tetrapyrrole methylase" evidence="7">
    <location>
        <begin position="13"/>
        <end position="213"/>
    </location>
</feature>
<reference evidence="9 10" key="1">
    <citation type="journal article" date="2019" name="Syst. Appl. Microbiol.">
        <title>Oenococcus sicerae sp. nov., isolated from French cider.</title>
        <authorList>
            <person name="Cousin F.J."/>
            <person name="Le Guellec R."/>
            <person name="Chagnot C."/>
            <person name="Goux D."/>
            <person name="Dalmasso M."/>
            <person name="Laplace J.M."/>
            <person name="Cretenet M."/>
        </authorList>
    </citation>
    <scope>NUCLEOTIDE SEQUENCE [LARGE SCALE GENOMIC DNA]</scope>
    <source>
        <strain evidence="9 10">UCMA 15228</strain>
    </source>
</reference>
<dbReference type="FunFam" id="3.40.1010.10:FF:000002">
    <property type="entry name" value="Ribosomal RNA small subunit methyltransferase I"/>
    <property type="match status" value="1"/>
</dbReference>
<comment type="catalytic activity">
    <reaction evidence="6">
        <text>cytidine(1402) in 16S rRNA + S-adenosyl-L-methionine = 2'-O-methylcytidine(1402) in 16S rRNA + S-adenosyl-L-homocysteine + H(+)</text>
        <dbReference type="Rhea" id="RHEA:42924"/>
        <dbReference type="Rhea" id="RHEA-COMP:10285"/>
        <dbReference type="Rhea" id="RHEA-COMP:10286"/>
        <dbReference type="ChEBI" id="CHEBI:15378"/>
        <dbReference type="ChEBI" id="CHEBI:57856"/>
        <dbReference type="ChEBI" id="CHEBI:59789"/>
        <dbReference type="ChEBI" id="CHEBI:74495"/>
        <dbReference type="ChEBI" id="CHEBI:82748"/>
        <dbReference type="EC" id="2.1.1.198"/>
    </reaction>
</comment>
<protein>
    <recommendedName>
        <fullName evidence="6">Ribosomal RNA small subunit methyltransferase I</fullName>
        <ecNumber evidence="6">2.1.1.198</ecNumber>
    </recommendedName>
    <alternativeName>
        <fullName evidence="6">16S rRNA 2'-O-ribose C1402 methyltransferase</fullName>
    </alternativeName>
    <alternativeName>
        <fullName evidence="6">rRNA (cytidine-2'-O-)-methyltransferase RsmI</fullName>
    </alternativeName>
</protein>
<name>A0AAJ1R9P3_9LACO</name>
<dbReference type="Pfam" id="PF00590">
    <property type="entry name" value="TP_methylase"/>
    <property type="match status" value="1"/>
</dbReference>
<keyword evidence="4 6" id="KW-0808">Transferase</keyword>
<keyword evidence="5 6" id="KW-0949">S-adenosyl-L-methionine</keyword>
<comment type="subcellular location">
    <subcellularLocation>
        <location evidence="6">Cytoplasm</location>
    </subcellularLocation>
</comment>
<dbReference type="Gene3D" id="3.40.1010.10">
    <property type="entry name" value="Cobalt-precorrin-4 Transmethylase, Domain 1"/>
    <property type="match status" value="1"/>
</dbReference>
<dbReference type="SUPFAM" id="SSF53790">
    <property type="entry name" value="Tetrapyrrole methylase"/>
    <property type="match status" value="1"/>
</dbReference>
<evidence type="ECO:0000256" key="5">
    <source>
        <dbReference type="ARBA" id="ARBA00022691"/>
    </source>
</evidence>
<dbReference type="GO" id="GO:0070677">
    <property type="term" value="F:rRNA (cytosine-2'-O-)-methyltransferase activity"/>
    <property type="evidence" value="ECO:0007669"/>
    <property type="project" value="UniProtKB-UniRule"/>
</dbReference>
<dbReference type="Gene3D" id="3.30.950.10">
    <property type="entry name" value="Methyltransferase, Cobalt-precorrin-4 Transmethylase, Domain 2"/>
    <property type="match status" value="1"/>
</dbReference>
<comment type="function">
    <text evidence="6">Catalyzes the 2'-O-methylation of the ribose of cytidine 1402 (C1402) in 16S rRNA.</text>
</comment>
<dbReference type="EMBL" id="SDWY01000003">
    <property type="protein sequence ID" value="MDN6900764.1"/>
    <property type="molecule type" value="Genomic_DNA"/>
</dbReference>
<dbReference type="InterPro" id="IPR008189">
    <property type="entry name" value="rRNA_ssu_MeTfrase_I"/>
</dbReference>
<dbReference type="EMBL" id="CP029684">
    <property type="protein sequence ID" value="QAS69237.1"/>
    <property type="molecule type" value="Genomic_DNA"/>
</dbReference>
<dbReference type="PROSITE" id="PS01296">
    <property type="entry name" value="RSMI"/>
    <property type="match status" value="1"/>
</dbReference>
<evidence type="ECO:0000313" key="8">
    <source>
        <dbReference type="EMBL" id="MDN6900764.1"/>
    </source>
</evidence>
<reference evidence="8" key="2">
    <citation type="submission" date="2019-01" db="EMBL/GenBank/DDBJ databases">
        <title>Oenococcus sicerae UCMA17102.</title>
        <authorList>
            <person name="Cousin F.J."/>
            <person name="Le Guellec R."/>
            <person name="Cretenet M."/>
        </authorList>
    </citation>
    <scope>NUCLEOTIDE SEQUENCE</scope>
    <source>
        <strain evidence="8">UCMA17102</strain>
    </source>
</reference>
<dbReference type="HAMAP" id="MF_01877">
    <property type="entry name" value="16SrRNA_methyltr_I"/>
    <property type="match status" value="1"/>
</dbReference>
<evidence type="ECO:0000256" key="2">
    <source>
        <dbReference type="ARBA" id="ARBA00022552"/>
    </source>
</evidence>
<proteinExistence type="inferred from homology"/>
<dbReference type="InterPro" id="IPR014777">
    <property type="entry name" value="4pyrrole_Mease_sub1"/>
</dbReference>
<dbReference type="InterPro" id="IPR035996">
    <property type="entry name" value="4pyrrol_Methylase_sf"/>
</dbReference>
<evidence type="ECO:0000256" key="4">
    <source>
        <dbReference type="ARBA" id="ARBA00022679"/>
    </source>
</evidence>
<dbReference type="CDD" id="cd11648">
    <property type="entry name" value="RsmI"/>
    <property type="match status" value="1"/>
</dbReference>
<dbReference type="GO" id="GO:0005737">
    <property type="term" value="C:cytoplasm"/>
    <property type="evidence" value="ECO:0007669"/>
    <property type="project" value="UniProtKB-SubCell"/>
</dbReference>
<evidence type="ECO:0000256" key="1">
    <source>
        <dbReference type="ARBA" id="ARBA00022490"/>
    </source>
</evidence>
<dbReference type="InterPro" id="IPR018063">
    <property type="entry name" value="SAM_MeTrfase_RsmI_CS"/>
</dbReference>
<dbReference type="NCBIfam" id="TIGR00096">
    <property type="entry name" value="16S rRNA (cytidine(1402)-2'-O)-methyltransferase"/>
    <property type="match status" value="1"/>
</dbReference>
<keyword evidence="2 6" id="KW-0698">rRNA processing</keyword>
<dbReference type="InterPro" id="IPR000878">
    <property type="entry name" value="4pyrrol_Mease"/>
</dbReference>
<dbReference type="RefSeq" id="WP_128685171.1">
    <property type="nucleotide sequence ID" value="NZ_CP029684.2"/>
</dbReference>
<dbReference type="PANTHER" id="PTHR46111:SF1">
    <property type="entry name" value="RIBOSOMAL RNA SMALL SUBUNIT METHYLTRANSFERASE I"/>
    <property type="match status" value="1"/>
</dbReference>
<dbReference type="Proteomes" id="UP000286907">
    <property type="component" value="Chromosome"/>
</dbReference>
<sequence>MEQKSFQTSEKGKLYLVPTPIGNLDDMTFRALAILKEVDLIAAEDTRHSGLLLQHFQIKRPLVSLHEHNYAKRVPELIAKLNSGLSVAQISDAGMPSISDPGHELVLAAIKNQIDVISLPGPSAGITALIASGLSAEKFTFIGFLPRKNSEQKRELEKLKLIETTLIFYESPFRIAKTLNNIQLVFGADTKVVLARELTKKFESYYRGTVADALVFLQQNTARGEYVLLVEKIPEKTIFSARSLIQRIEQDIKKGTKPIDAIKTVAKTTGLSRADVYEIYHKEKDDV</sequence>
<evidence type="ECO:0000256" key="6">
    <source>
        <dbReference type="HAMAP-Rule" id="MF_01877"/>
    </source>
</evidence>
<evidence type="ECO:0000313" key="9">
    <source>
        <dbReference type="EMBL" id="QAS69237.1"/>
    </source>
</evidence>
<evidence type="ECO:0000256" key="3">
    <source>
        <dbReference type="ARBA" id="ARBA00022603"/>
    </source>
</evidence>
<dbReference type="FunFam" id="3.30.950.10:FF:000002">
    <property type="entry name" value="Ribosomal RNA small subunit methyltransferase I"/>
    <property type="match status" value="1"/>
</dbReference>
<keyword evidence="10" id="KW-1185">Reference proteome</keyword>
<evidence type="ECO:0000313" key="11">
    <source>
        <dbReference type="Proteomes" id="UP001167919"/>
    </source>
</evidence>